<evidence type="ECO:0000313" key="3">
    <source>
        <dbReference type="EMBL" id="SVA82939.1"/>
    </source>
</evidence>
<organism evidence="3">
    <name type="scientific">marine metagenome</name>
    <dbReference type="NCBI Taxonomy" id="408172"/>
    <lineage>
        <taxon>unclassified sequences</taxon>
        <taxon>metagenomes</taxon>
        <taxon>ecological metagenomes</taxon>
    </lineage>
</organism>
<dbReference type="InterPro" id="IPR000277">
    <property type="entry name" value="Cys/Met-Metab_PyrdxlP-dep_enz"/>
</dbReference>
<evidence type="ECO:0000256" key="1">
    <source>
        <dbReference type="ARBA" id="ARBA00001933"/>
    </source>
</evidence>
<dbReference type="GO" id="GO:0019346">
    <property type="term" value="P:transsulfuration"/>
    <property type="evidence" value="ECO:0007669"/>
    <property type="project" value="InterPro"/>
</dbReference>
<accession>A0A381Z160</accession>
<dbReference type="Gene3D" id="3.40.640.10">
    <property type="entry name" value="Type I PLP-dependent aspartate aminotransferase-like (Major domain)"/>
    <property type="match status" value="1"/>
</dbReference>
<dbReference type="AlphaFoldDB" id="A0A381Z160"/>
<dbReference type="GO" id="GO:0004125">
    <property type="term" value="F:L-seryl-tRNA(Sec) selenium transferase activity"/>
    <property type="evidence" value="ECO:0007669"/>
    <property type="project" value="TreeGrafter"/>
</dbReference>
<evidence type="ECO:0008006" key="4">
    <source>
        <dbReference type="Google" id="ProtNLM"/>
    </source>
</evidence>
<sequence length="380" mass="41071">MSNIYEELGVNPVINAMGHRTLLGGGTPSPEVRAVMDESEGYYADMGELIDRVGERVADMLDVEAALITSGCAAALAVGAAAIMTGQDVSKIEQIPDVSGMRHEFIIQKQLRVKYDRSMSIPGGKLVEVGDIEKTTADHIEKAIGPNTAAIHYLAPGDRLPGALPIEEVIRIGHAHNIPIIVDAAGEVYPTSLLSDYVKMGADLVAYGAKYFGSVNSSGILTGKKDLVMAARMNSFIGFEDTPTRTFARPMKVDRQEVIAVYAALREWLTMNHEDRFAAYENRISTIKKDLSGVPHITLRDDPEGGPTVGLKIILDTNALGKTAADVISELRMGTPSIWVRSDSIHPDHPSLDDDALIIGMKALQEGGEKVITDRLKEIL</sequence>
<comment type="cofactor">
    <cofactor evidence="1">
        <name>pyridoxal 5'-phosphate</name>
        <dbReference type="ChEBI" id="CHEBI:597326"/>
    </cofactor>
</comment>
<protein>
    <recommendedName>
        <fullName evidence="4">Aminotransferase class V domain-containing protein</fullName>
    </recommendedName>
</protein>
<name>A0A381Z160_9ZZZZ</name>
<dbReference type="PANTHER" id="PTHR32328">
    <property type="entry name" value="L-SERYL-TRNA(SEC) SELENIUM TRANSFERASE"/>
    <property type="match status" value="1"/>
</dbReference>
<evidence type="ECO:0000256" key="2">
    <source>
        <dbReference type="ARBA" id="ARBA00022898"/>
    </source>
</evidence>
<gene>
    <name evidence="3" type="ORF">METZ01_LOCUS135793</name>
</gene>
<dbReference type="Pfam" id="PF01053">
    <property type="entry name" value="Cys_Met_Meta_PP"/>
    <property type="match status" value="1"/>
</dbReference>
<dbReference type="PANTHER" id="PTHR32328:SF0">
    <property type="entry name" value="L-SERYL-TRNA(SEC) SELENIUM TRANSFERASE"/>
    <property type="match status" value="1"/>
</dbReference>
<proteinExistence type="predicted"/>
<dbReference type="GO" id="GO:0030170">
    <property type="term" value="F:pyridoxal phosphate binding"/>
    <property type="evidence" value="ECO:0007669"/>
    <property type="project" value="InterPro"/>
</dbReference>
<dbReference type="InterPro" id="IPR015424">
    <property type="entry name" value="PyrdxlP-dep_Trfase"/>
</dbReference>
<dbReference type="EMBL" id="UINC01019570">
    <property type="protein sequence ID" value="SVA82939.1"/>
    <property type="molecule type" value="Genomic_DNA"/>
</dbReference>
<reference evidence="3" key="1">
    <citation type="submission" date="2018-05" db="EMBL/GenBank/DDBJ databases">
        <authorList>
            <person name="Lanie J.A."/>
            <person name="Ng W.-L."/>
            <person name="Kazmierczak K.M."/>
            <person name="Andrzejewski T.M."/>
            <person name="Davidsen T.M."/>
            <person name="Wayne K.J."/>
            <person name="Tettelin H."/>
            <person name="Glass J.I."/>
            <person name="Rusch D."/>
            <person name="Podicherti R."/>
            <person name="Tsui H.-C.T."/>
            <person name="Winkler M.E."/>
        </authorList>
    </citation>
    <scope>NUCLEOTIDE SEQUENCE</scope>
</reference>
<dbReference type="SUPFAM" id="SSF53383">
    <property type="entry name" value="PLP-dependent transferases"/>
    <property type="match status" value="1"/>
</dbReference>
<keyword evidence="2" id="KW-0663">Pyridoxal phosphate</keyword>
<dbReference type="InterPro" id="IPR015421">
    <property type="entry name" value="PyrdxlP-dep_Trfase_major"/>
</dbReference>